<name>A0ACC3AYW4_9EURO</name>
<gene>
    <name evidence="1" type="ORF">N8T08_007080</name>
</gene>
<organism evidence="1 2">
    <name type="scientific">Aspergillus melleus</name>
    <dbReference type="NCBI Taxonomy" id="138277"/>
    <lineage>
        <taxon>Eukaryota</taxon>
        <taxon>Fungi</taxon>
        <taxon>Dikarya</taxon>
        <taxon>Ascomycota</taxon>
        <taxon>Pezizomycotina</taxon>
        <taxon>Eurotiomycetes</taxon>
        <taxon>Eurotiomycetidae</taxon>
        <taxon>Eurotiales</taxon>
        <taxon>Aspergillaceae</taxon>
        <taxon>Aspergillus</taxon>
        <taxon>Aspergillus subgen. Circumdati</taxon>
    </lineage>
</organism>
<proteinExistence type="predicted"/>
<evidence type="ECO:0000313" key="1">
    <source>
        <dbReference type="EMBL" id="KAK1143016.1"/>
    </source>
</evidence>
<protein>
    <submittedName>
        <fullName evidence="1">Uncharacterized protein</fullName>
    </submittedName>
</protein>
<dbReference type="Proteomes" id="UP001177260">
    <property type="component" value="Unassembled WGS sequence"/>
</dbReference>
<accession>A0ACC3AYW4</accession>
<evidence type="ECO:0000313" key="2">
    <source>
        <dbReference type="Proteomes" id="UP001177260"/>
    </source>
</evidence>
<comment type="caution">
    <text evidence="1">The sequence shown here is derived from an EMBL/GenBank/DDBJ whole genome shotgun (WGS) entry which is preliminary data.</text>
</comment>
<reference evidence="1 2" key="1">
    <citation type="journal article" date="2023" name="ACS Omega">
        <title>Identification of the Neoaspergillic Acid Biosynthesis Gene Cluster by Establishing an In Vitro CRISPR-Ribonucleoprotein Genetic System in Aspergillus melleus.</title>
        <authorList>
            <person name="Yuan B."/>
            <person name="Grau M.F."/>
            <person name="Murata R.M."/>
            <person name="Torok T."/>
            <person name="Venkateswaran K."/>
            <person name="Stajich J.E."/>
            <person name="Wang C.C.C."/>
        </authorList>
    </citation>
    <scope>NUCLEOTIDE SEQUENCE [LARGE SCALE GENOMIC DNA]</scope>
    <source>
        <strain evidence="1 2">IMV 1140</strain>
    </source>
</reference>
<dbReference type="EMBL" id="JAOPJF010000044">
    <property type="protein sequence ID" value="KAK1143016.1"/>
    <property type="molecule type" value="Genomic_DNA"/>
</dbReference>
<sequence>MLTMNKWFSNEPGEMKDMQHRQEQKDTRLAMEPRERLFTDSSSLQRTIWKPDAPEFIPVSHRPSAETSGDTQYPILEDQYAVIPEQFREHSEVCKENSQQAILTPTAMDTSVSPVDAKVTYYETTDGEAGDNMTAPVLQQIANGVVLAYPKRPRKRARRSKYRPVVRRKFTESEPTDMNFDPGQYQFLA</sequence>
<keyword evidence="2" id="KW-1185">Reference proteome</keyword>